<sequence>MASLSFCLLLAFLLCAPLVNGGLLNRFELALNSIDDYPEQKIFAPEAKGDAISQAAVENLLENVMRWKAMKKNAPYDA</sequence>
<name>A0A914UQ84_9BILA</name>
<dbReference type="Proteomes" id="UP000887566">
    <property type="component" value="Unplaced"/>
</dbReference>
<dbReference type="AlphaFoldDB" id="A0A914UQ84"/>
<feature type="chain" id="PRO_5037894177" evidence="1">
    <location>
        <begin position="22"/>
        <end position="78"/>
    </location>
</feature>
<evidence type="ECO:0000256" key="1">
    <source>
        <dbReference type="SAM" id="SignalP"/>
    </source>
</evidence>
<accession>A0A914UQ84</accession>
<keyword evidence="2" id="KW-1185">Reference proteome</keyword>
<organism evidence="2 3">
    <name type="scientific">Plectus sambesii</name>
    <dbReference type="NCBI Taxonomy" id="2011161"/>
    <lineage>
        <taxon>Eukaryota</taxon>
        <taxon>Metazoa</taxon>
        <taxon>Ecdysozoa</taxon>
        <taxon>Nematoda</taxon>
        <taxon>Chromadorea</taxon>
        <taxon>Plectida</taxon>
        <taxon>Plectina</taxon>
        <taxon>Plectoidea</taxon>
        <taxon>Plectidae</taxon>
        <taxon>Plectus</taxon>
    </lineage>
</organism>
<feature type="signal peptide" evidence="1">
    <location>
        <begin position="1"/>
        <end position="21"/>
    </location>
</feature>
<dbReference type="WBParaSite" id="PSAMB.scaffold11378size3397.g34085.t1">
    <property type="protein sequence ID" value="PSAMB.scaffold11378size3397.g34085.t1"/>
    <property type="gene ID" value="PSAMB.scaffold11378size3397.g34085"/>
</dbReference>
<evidence type="ECO:0000313" key="2">
    <source>
        <dbReference type="Proteomes" id="UP000887566"/>
    </source>
</evidence>
<protein>
    <submittedName>
        <fullName evidence="3">Uncharacterized protein</fullName>
    </submittedName>
</protein>
<proteinExistence type="predicted"/>
<reference evidence="3" key="1">
    <citation type="submission" date="2022-11" db="UniProtKB">
        <authorList>
            <consortium name="WormBaseParasite"/>
        </authorList>
    </citation>
    <scope>IDENTIFICATION</scope>
</reference>
<keyword evidence="1" id="KW-0732">Signal</keyword>
<evidence type="ECO:0000313" key="3">
    <source>
        <dbReference type="WBParaSite" id="PSAMB.scaffold11378size3397.g34085.t1"/>
    </source>
</evidence>